<comment type="subcellular location">
    <subcellularLocation>
        <location evidence="2">Cell membrane</location>
    </subcellularLocation>
    <subcellularLocation>
        <location evidence="3">Cytoplasm</location>
        <location evidence="3">Cytoskeleton</location>
    </subcellularLocation>
    <subcellularLocation>
        <location evidence="1">Nucleus</location>
    </subcellularLocation>
</comment>
<dbReference type="GO" id="GO:0005856">
    <property type="term" value="C:cytoskeleton"/>
    <property type="evidence" value="ECO:0007669"/>
    <property type="project" value="UniProtKB-SubCell"/>
</dbReference>
<evidence type="ECO:0000256" key="4">
    <source>
        <dbReference type="ARBA" id="ARBA00022475"/>
    </source>
</evidence>
<keyword evidence="4" id="KW-1003">Cell membrane</keyword>
<evidence type="ECO:0000313" key="15">
    <source>
        <dbReference type="Proteomes" id="UP000516260"/>
    </source>
</evidence>
<name>A0A4Z2C0W1_9TELE</name>
<dbReference type="InterPro" id="IPR047501">
    <property type="entry name" value="DD_CATIP"/>
</dbReference>
<dbReference type="EMBL" id="SWLE01000007">
    <property type="protein sequence ID" value="TNM98043.1"/>
    <property type="molecule type" value="Genomic_DNA"/>
</dbReference>
<evidence type="ECO:0000259" key="13">
    <source>
        <dbReference type="Pfam" id="PF21772"/>
    </source>
</evidence>
<evidence type="ECO:0000256" key="5">
    <source>
        <dbReference type="ARBA" id="ARBA00022490"/>
    </source>
</evidence>
<keyword evidence="6" id="KW-0970">Cilium biogenesis/degradation</keyword>
<dbReference type="Pfam" id="PF21772">
    <property type="entry name" value="CATIP_N"/>
    <property type="match status" value="1"/>
</dbReference>
<evidence type="ECO:0000256" key="8">
    <source>
        <dbReference type="ARBA" id="ARBA00023212"/>
    </source>
</evidence>
<dbReference type="PANTHER" id="PTHR15505">
    <property type="entry name" value="RIIA DOMAIN-CONTAINING PROTEIN 1"/>
    <property type="match status" value="1"/>
</dbReference>
<keyword evidence="9" id="KW-0539">Nucleus</keyword>
<evidence type="ECO:0000313" key="14">
    <source>
        <dbReference type="EMBL" id="TNM98043.1"/>
    </source>
</evidence>
<dbReference type="GO" id="GO:0044782">
    <property type="term" value="P:cilium organization"/>
    <property type="evidence" value="ECO:0007669"/>
    <property type="project" value="TreeGrafter"/>
</dbReference>
<evidence type="ECO:0000256" key="9">
    <source>
        <dbReference type="ARBA" id="ARBA00023242"/>
    </source>
</evidence>
<dbReference type="GO" id="GO:0005634">
    <property type="term" value="C:nucleus"/>
    <property type="evidence" value="ECO:0007669"/>
    <property type="project" value="UniProtKB-SubCell"/>
</dbReference>
<keyword evidence="7" id="KW-0472">Membrane</keyword>
<evidence type="ECO:0000256" key="11">
    <source>
        <dbReference type="ARBA" id="ARBA00037938"/>
    </source>
</evidence>
<evidence type="ECO:0000256" key="7">
    <source>
        <dbReference type="ARBA" id="ARBA00023136"/>
    </source>
</evidence>
<dbReference type="CDD" id="cd22973">
    <property type="entry name" value="DD_CATIP"/>
    <property type="match status" value="1"/>
</dbReference>
<protein>
    <recommendedName>
        <fullName evidence="12">Ciliogenesis-associated TTC17-interacting protein</fullName>
    </recommendedName>
</protein>
<keyword evidence="5" id="KW-0963">Cytoplasm</keyword>
<comment type="caution">
    <text evidence="14">The sequence shown here is derived from an EMBL/GenBank/DDBJ whole genome shotgun (WGS) entry which is preliminary data.</text>
</comment>
<reference evidence="14 15" key="1">
    <citation type="submission" date="2019-04" db="EMBL/GenBank/DDBJ databases">
        <title>The sequence and de novo assembly of Takifugu bimaculatus genome using PacBio and Hi-C technologies.</title>
        <authorList>
            <person name="Xu P."/>
            <person name="Liu B."/>
            <person name="Zhou Z."/>
        </authorList>
    </citation>
    <scope>NUCLEOTIDE SEQUENCE [LARGE SCALE GENOMIC DNA]</scope>
    <source>
        <strain evidence="14">TB-2018</strain>
        <tissue evidence="14">Muscle</tissue>
    </source>
</reference>
<dbReference type="GO" id="GO:0030041">
    <property type="term" value="P:actin filament polymerization"/>
    <property type="evidence" value="ECO:0007669"/>
    <property type="project" value="TreeGrafter"/>
</dbReference>
<dbReference type="GO" id="GO:0005886">
    <property type="term" value="C:plasma membrane"/>
    <property type="evidence" value="ECO:0007669"/>
    <property type="project" value="UniProtKB-SubCell"/>
</dbReference>
<evidence type="ECO:0000256" key="10">
    <source>
        <dbReference type="ARBA" id="ARBA00037538"/>
    </source>
</evidence>
<sequence>MEDPLKDEAEEAVIREELKASEEAVLFMASVEPAELQRCVFADSLVTVSEGGRALGNFTVTVEFARKDEQPCMLLHAQSQGTIDHCPCGTTVTAYLTTDLEVLEEHYHEYVKLKDNSVEKKWHMVQRGDQLLINKVTTVGEDLKTERVSYPLSALRGLVTEGCSLLLLRLIALRKSAPRQMTFLSLDQELRLVHSTVHVLGLKQLDVCGDRVEVFGVERTVETADSPTKWQSYFLADGHLAGRGQVGSPVIMRLSHLPLQRGKGLQKNHLCMRDMLLCSHSLTWTEMTQHSPDPNQDAALPALRSLPNFPGWEEDMQFSSNFLDRKEELKADHTSYLRQHPEIRALISDFLQFLLLRKPDDVFQFAREYFLVFASDDSPA</sequence>
<keyword evidence="8" id="KW-0206">Cytoskeleton</keyword>
<dbReference type="SUPFAM" id="SSF47391">
    <property type="entry name" value="Dimerization-anchoring domain of cAMP-dependent PK regulatory subunit"/>
    <property type="match status" value="1"/>
</dbReference>
<evidence type="ECO:0000256" key="12">
    <source>
        <dbReference type="ARBA" id="ARBA00039249"/>
    </source>
</evidence>
<evidence type="ECO:0000256" key="3">
    <source>
        <dbReference type="ARBA" id="ARBA00004245"/>
    </source>
</evidence>
<gene>
    <name evidence="14" type="ORF">fugu_014289</name>
</gene>
<organism evidence="14 15">
    <name type="scientific">Takifugu bimaculatus</name>
    <dbReference type="NCBI Taxonomy" id="433685"/>
    <lineage>
        <taxon>Eukaryota</taxon>
        <taxon>Metazoa</taxon>
        <taxon>Chordata</taxon>
        <taxon>Craniata</taxon>
        <taxon>Vertebrata</taxon>
        <taxon>Euteleostomi</taxon>
        <taxon>Actinopterygii</taxon>
        <taxon>Neopterygii</taxon>
        <taxon>Teleostei</taxon>
        <taxon>Neoteleostei</taxon>
        <taxon>Acanthomorphata</taxon>
        <taxon>Eupercaria</taxon>
        <taxon>Tetraodontiformes</taxon>
        <taxon>Tetradontoidea</taxon>
        <taxon>Tetraodontidae</taxon>
        <taxon>Takifugu</taxon>
    </lineage>
</organism>
<dbReference type="Proteomes" id="UP000516260">
    <property type="component" value="Chromosome 15"/>
</dbReference>
<evidence type="ECO:0000256" key="6">
    <source>
        <dbReference type="ARBA" id="ARBA00022794"/>
    </source>
</evidence>
<feature type="domain" description="Ciliogenesis-associated TTC17-interacting protein N-terminal" evidence="13">
    <location>
        <begin position="23"/>
        <end position="249"/>
    </location>
</feature>
<dbReference type="PANTHER" id="PTHR15505:SF3">
    <property type="entry name" value="CILIOGENESIS-ASSOCIATED TTC17-INTERACTING PROTEIN"/>
    <property type="match status" value="1"/>
</dbReference>
<accession>A0A4Z2C0W1</accession>
<comment type="function">
    <text evidence="10">Plays a role in primary ciliogenesis by modulating actin polymerization.</text>
</comment>
<evidence type="ECO:0000256" key="2">
    <source>
        <dbReference type="ARBA" id="ARBA00004236"/>
    </source>
</evidence>
<evidence type="ECO:0000256" key="1">
    <source>
        <dbReference type="ARBA" id="ARBA00004123"/>
    </source>
</evidence>
<dbReference type="AlphaFoldDB" id="A0A4Z2C0W1"/>
<dbReference type="InterPro" id="IPR048777">
    <property type="entry name" value="CATIP_N"/>
</dbReference>
<proteinExistence type="inferred from homology"/>
<keyword evidence="15" id="KW-1185">Reference proteome</keyword>
<comment type="similarity">
    <text evidence="11">Belongs to the CATIP family.</text>
</comment>